<dbReference type="InterPro" id="IPR029068">
    <property type="entry name" value="Glyas_Bleomycin-R_OHBP_Dase"/>
</dbReference>
<comment type="caution">
    <text evidence="2">The sequence shown here is derived from an EMBL/GenBank/DDBJ whole genome shotgun (WGS) entry which is preliminary data.</text>
</comment>
<keyword evidence="3" id="KW-1185">Reference proteome</keyword>
<dbReference type="PIRSF" id="PIRSF021700">
    <property type="entry name" value="3_dmu_93_MTrfase"/>
    <property type="match status" value="1"/>
</dbReference>
<accession>A0AA37QAV9</accession>
<dbReference type="AlphaFoldDB" id="A0AA37QAV9"/>
<proteinExistence type="predicted"/>
<reference evidence="2" key="1">
    <citation type="submission" date="2022-08" db="EMBL/GenBank/DDBJ databases">
        <title>Draft genome sequencing of Roseisolibacter agri AW1220.</title>
        <authorList>
            <person name="Tobiishi Y."/>
            <person name="Tonouchi A."/>
        </authorList>
    </citation>
    <scope>NUCLEOTIDE SEQUENCE</scope>
    <source>
        <strain evidence="2">AW1220</strain>
    </source>
</reference>
<evidence type="ECO:0000313" key="2">
    <source>
        <dbReference type="EMBL" id="GLC26927.1"/>
    </source>
</evidence>
<sequence>MPALQTCLWFRSEAEEAARHYVAIFPNSKVGQVLRAGGGVVAVEFVLDGAPFLALNGRLETAFTDACSILVPCDTQEEIDRYWGALVQGGAEGQCGWLTDRFGVSWQVAPRDFASLLSHPDPVRARRAMQAMMGMRKIDVAAIREARDGELAAAGAADATSP</sequence>
<feature type="domain" description="PhnB-like" evidence="1">
    <location>
        <begin position="4"/>
        <end position="108"/>
    </location>
</feature>
<evidence type="ECO:0000313" key="3">
    <source>
        <dbReference type="Proteomes" id="UP001161325"/>
    </source>
</evidence>
<dbReference type="Pfam" id="PF06983">
    <property type="entry name" value="3-dmu-9_3-mt"/>
    <property type="match status" value="1"/>
</dbReference>
<dbReference type="PANTHER" id="PTHR33990:SF2">
    <property type="entry name" value="PHNB-LIKE DOMAIN-CONTAINING PROTEIN"/>
    <property type="match status" value="1"/>
</dbReference>
<evidence type="ECO:0000259" key="1">
    <source>
        <dbReference type="Pfam" id="PF06983"/>
    </source>
</evidence>
<dbReference type="InterPro" id="IPR009725">
    <property type="entry name" value="3_dmu_93_MTrfase"/>
</dbReference>
<dbReference type="SUPFAM" id="SSF54593">
    <property type="entry name" value="Glyoxalase/Bleomycin resistance protein/Dihydroxybiphenyl dioxygenase"/>
    <property type="match status" value="1"/>
</dbReference>
<dbReference type="CDD" id="cd06588">
    <property type="entry name" value="PhnB_like"/>
    <property type="match status" value="1"/>
</dbReference>
<name>A0AA37QAV9_9BACT</name>
<protein>
    <submittedName>
        <fullName evidence="2">3-demethylubiquinone-9 3-methyltransferase</fullName>
    </submittedName>
</protein>
<organism evidence="2 3">
    <name type="scientific">Roseisolibacter agri</name>
    <dbReference type="NCBI Taxonomy" id="2014610"/>
    <lineage>
        <taxon>Bacteria</taxon>
        <taxon>Pseudomonadati</taxon>
        <taxon>Gemmatimonadota</taxon>
        <taxon>Gemmatimonadia</taxon>
        <taxon>Gemmatimonadales</taxon>
        <taxon>Gemmatimonadaceae</taxon>
        <taxon>Roseisolibacter</taxon>
    </lineage>
</organism>
<dbReference type="RefSeq" id="WP_284351377.1">
    <property type="nucleotide sequence ID" value="NZ_BRXS01000005.1"/>
</dbReference>
<dbReference type="Gene3D" id="3.10.180.10">
    <property type="entry name" value="2,3-Dihydroxybiphenyl 1,2-Dioxygenase, domain 1"/>
    <property type="match status" value="1"/>
</dbReference>
<dbReference type="EMBL" id="BRXS01000005">
    <property type="protein sequence ID" value="GLC26927.1"/>
    <property type="molecule type" value="Genomic_DNA"/>
</dbReference>
<gene>
    <name evidence="2" type="ORF">rosag_34400</name>
</gene>
<dbReference type="PANTHER" id="PTHR33990">
    <property type="entry name" value="PROTEIN YJDN-RELATED"/>
    <property type="match status" value="1"/>
</dbReference>
<dbReference type="Proteomes" id="UP001161325">
    <property type="component" value="Unassembled WGS sequence"/>
</dbReference>
<dbReference type="InterPro" id="IPR028973">
    <property type="entry name" value="PhnB-like"/>
</dbReference>